<name>A0A401YID9_9ACTN</name>
<dbReference type="EMBL" id="BIFH01000015">
    <property type="protein sequence ID" value="GCD94375.1"/>
    <property type="molecule type" value="Genomic_DNA"/>
</dbReference>
<accession>A0A401YID9</accession>
<reference evidence="1 2" key="1">
    <citation type="submission" date="2018-12" db="EMBL/GenBank/DDBJ databases">
        <title>Draft genome sequence of Embleya hyalina NBRC 13850T.</title>
        <authorList>
            <person name="Komaki H."/>
            <person name="Hosoyama A."/>
            <person name="Kimura A."/>
            <person name="Ichikawa N."/>
            <person name="Tamura T."/>
        </authorList>
    </citation>
    <scope>NUCLEOTIDE SEQUENCE [LARGE SCALE GENOMIC DNA]</scope>
    <source>
        <strain evidence="1 2">NBRC 13850</strain>
    </source>
</reference>
<comment type="caution">
    <text evidence="1">The sequence shown here is derived from an EMBL/GenBank/DDBJ whole genome shotgun (WGS) entry which is preliminary data.</text>
</comment>
<sequence>MLPTECSVQHVAESRPQNAQTCLVEPDYPPKCACLPESKREPTTPT</sequence>
<protein>
    <submittedName>
        <fullName evidence="1">Uncharacterized protein</fullName>
    </submittedName>
</protein>
<keyword evidence="2" id="KW-1185">Reference proteome</keyword>
<dbReference type="Proteomes" id="UP000286931">
    <property type="component" value="Unassembled WGS sequence"/>
</dbReference>
<proteinExistence type="predicted"/>
<organism evidence="1 2">
    <name type="scientific">Embleya hyalina</name>
    <dbReference type="NCBI Taxonomy" id="516124"/>
    <lineage>
        <taxon>Bacteria</taxon>
        <taxon>Bacillati</taxon>
        <taxon>Actinomycetota</taxon>
        <taxon>Actinomycetes</taxon>
        <taxon>Kitasatosporales</taxon>
        <taxon>Streptomycetaceae</taxon>
        <taxon>Embleya</taxon>
    </lineage>
</organism>
<evidence type="ECO:0000313" key="2">
    <source>
        <dbReference type="Proteomes" id="UP000286931"/>
    </source>
</evidence>
<evidence type="ECO:0000313" key="1">
    <source>
        <dbReference type="EMBL" id="GCD94375.1"/>
    </source>
</evidence>
<gene>
    <name evidence="1" type="ORF">EHYA_02036</name>
</gene>
<dbReference type="AlphaFoldDB" id="A0A401YID9"/>